<dbReference type="AlphaFoldDB" id="X0XWR1"/>
<proteinExistence type="predicted"/>
<feature type="non-terminal residue" evidence="1">
    <location>
        <position position="31"/>
    </location>
</feature>
<gene>
    <name evidence="1" type="ORF">S01H1_86335</name>
</gene>
<accession>X0XWR1</accession>
<protein>
    <submittedName>
        <fullName evidence="1">Uncharacterized protein</fullName>
    </submittedName>
</protein>
<feature type="non-terminal residue" evidence="1">
    <location>
        <position position="1"/>
    </location>
</feature>
<sequence>KIYEGEKNSIGRVVYFSDDARDALKAWLKKR</sequence>
<reference evidence="1" key="1">
    <citation type="journal article" date="2014" name="Front. Microbiol.">
        <title>High frequency of phylogenetically diverse reductive dehalogenase-homologous genes in deep subseafloor sedimentary metagenomes.</title>
        <authorList>
            <person name="Kawai M."/>
            <person name="Futagami T."/>
            <person name="Toyoda A."/>
            <person name="Takaki Y."/>
            <person name="Nishi S."/>
            <person name="Hori S."/>
            <person name="Arai W."/>
            <person name="Tsubouchi T."/>
            <person name="Morono Y."/>
            <person name="Uchiyama I."/>
            <person name="Ito T."/>
            <person name="Fujiyama A."/>
            <person name="Inagaki F."/>
            <person name="Takami H."/>
        </authorList>
    </citation>
    <scope>NUCLEOTIDE SEQUENCE</scope>
    <source>
        <strain evidence="1">Expedition CK06-06</strain>
    </source>
</reference>
<name>X0XWR1_9ZZZZ</name>
<dbReference type="EMBL" id="BARS01059745">
    <property type="protein sequence ID" value="GAG47814.1"/>
    <property type="molecule type" value="Genomic_DNA"/>
</dbReference>
<comment type="caution">
    <text evidence="1">The sequence shown here is derived from an EMBL/GenBank/DDBJ whole genome shotgun (WGS) entry which is preliminary data.</text>
</comment>
<organism evidence="1">
    <name type="scientific">marine sediment metagenome</name>
    <dbReference type="NCBI Taxonomy" id="412755"/>
    <lineage>
        <taxon>unclassified sequences</taxon>
        <taxon>metagenomes</taxon>
        <taxon>ecological metagenomes</taxon>
    </lineage>
</organism>
<evidence type="ECO:0000313" key="1">
    <source>
        <dbReference type="EMBL" id="GAG47814.1"/>
    </source>
</evidence>